<keyword evidence="4" id="KW-1185">Reference proteome</keyword>
<dbReference type="PANTHER" id="PTHR12276">
    <property type="entry name" value="EPSIN/ENT-RELATED"/>
    <property type="match status" value="1"/>
</dbReference>
<dbReference type="Pfam" id="PF01417">
    <property type="entry name" value="ENTH"/>
    <property type="match status" value="1"/>
</dbReference>
<dbReference type="InterPro" id="IPR008942">
    <property type="entry name" value="ENTH_VHS"/>
</dbReference>
<dbReference type="PANTHER" id="PTHR12276:SF119">
    <property type="entry name" value="EPSIN-4"/>
    <property type="match status" value="1"/>
</dbReference>
<proteinExistence type="predicted"/>
<protein>
    <submittedName>
        <fullName evidence="3">LAMI_0F04962g1_1</fullName>
    </submittedName>
</protein>
<dbReference type="GO" id="GO:0005768">
    <property type="term" value="C:endosome"/>
    <property type="evidence" value="ECO:0007669"/>
    <property type="project" value="TreeGrafter"/>
</dbReference>
<dbReference type="SUPFAM" id="SSF48464">
    <property type="entry name" value="ENTH/VHS domain"/>
    <property type="match status" value="1"/>
</dbReference>
<feature type="compositionally biased region" description="Acidic residues" evidence="1">
    <location>
        <begin position="212"/>
        <end position="224"/>
    </location>
</feature>
<evidence type="ECO:0000313" key="4">
    <source>
        <dbReference type="Proteomes" id="UP000191024"/>
    </source>
</evidence>
<evidence type="ECO:0000256" key="1">
    <source>
        <dbReference type="SAM" id="MobiDB-lite"/>
    </source>
</evidence>
<dbReference type="Proteomes" id="UP000191024">
    <property type="component" value="Chromosome F"/>
</dbReference>
<dbReference type="EMBL" id="LT598467">
    <property type="protein sequence ID" value="SCU96040.1"/>
    <property type="molecule type" value="Genomic_DNA"/>
</dbReference>
<dbReference type="GO" id="GO:0005543">
    <property type="term" value="F:phospholipid binding"/>
    <property type="evidence" value="ECO:0007669"/>
    <property type="project" value="TreeGrafter"/>
</dbReference>
<sequence>MSLLRTVRNIGQSQTEIKVKKATDDDELNGATGTLMSELSVLTYSPRTLREIIQVIRKRLSGNYQKSSHKNAVHILKTLTLVAHLINNGSNEFVSWIRAYSYLVTTLKEFDVSDKRDGQVALQIRTIASRLTELLKDDELLRRARNDLTQFRSSISTPGRKSTDNSHLKVQGSAAVGHVRPSRLRETQSLDINRPTQFVPDQHVRGYVLGPLEEEESIDKENDENSGYRPCEKDGLSRRRGVPRLLSNNPFV</sequence>
<dbReference type="GO" id="GO:0006897">
    <property type="term" value="P:endocytosis"/>
    <property type="evidence" value="ECO:0007669"/>
    <property type="project" value="TreeGrafter"/>
</dbReference>
<dbReference type="SMART" id="SM00273">
    <property type="entry name" value="ENTH"/>
    <property type="match status" value="1"/>
</dbReference>
<reference evidence="4" key="1">
    <citation type="submission" date="2016-03" db="EMBL/GenBank/DDBJ databases">
        <authorList>
            <person name="Devillers H."/>
        </authorList>
    </citation>
    <scope>NUCLEOTIDE SEQUENCE [LARGE SCALE GENOMIC DNA]</scope>
</reference>
<dbReference type="CDD" id="cd16994">
    <property type="entry name" value="ENTH_Ent4"/>
    <property type="match status" value="1"/>
</dbReference>
<dbReference type="InterPro" id="IPR013809">
    <property type="entry name" value="ENTH"/>
</dbReference>
<feature type="domain" description="ENTH" evidence="2">
    <location>
        <begin position="7"/>
        <end position="145"/>
    </location>
</feature>
<dbReference type="GO" id="GO:0030125">
    <property type="term" value="C:clathrin vesicle coat"/>
    <property type="evidence" value="ECO:0007669"/>
    <property type="project" value="TreeGrafter"/>
</dbReference>
<dbReference type="AlphaFoldDB" id="A0A1G4JYC1"/>
<organism evidence="3 4">
    <name type="scientific">Lachancea mirantina</name>
    <dbReference type="NCBI Taxonomy" id="1230905"/>
    <lineage>
        <taxon>Eukaryota</taxon>
        <taxon>Fungi</taxon>
        <taxon>Dikarya</taxon>
        <taxon>Ascomycota</taxon>
        <taxon>Saccharomycotina</taxon>
        <taxon>Saccharomycetes</taxon>
        <taxon>Saccharomycetales</taxon>
        <taxon>Saccharomycetaceae</taxon>
        <taxon>Lachancea</taxon>
    </lineage>
</organism>
<gene>
    <name evidence="3" type="ORF">LAMI_0F04962G</name>
</gene>
<dbReference type="OrthoDB" id="4033880at2759"/>
<feature type="region of interest" description="Disordered" evidence="1">
    <location>
        <begin position="212"/>
        <end position="252"/>
    </location>
</feature>
<feature type="region of interest" description="Disordered" evidence="1">
    <location>
        <begin position="153"/>
        <end position="187"/>
    </location>
</feature>
<name>A0A1G4JYC1_9SACH</name>
<dbReference type="GO" id="GO:0005886">
    <property type="term" value="C:plasma membrane"/>
    <property type="evidence" value="ECO:0007669"/>
    <property type="project" value="TreeGrafter"/>
</dbReference>
<accession>A0A1G4JYC1</accession>
<evidence type="ECO:0000259" key="2">
    <source>
        <dbReference type="PROSITE" id="PS50942"/>
    </source>
</evidence>
<dbReference type="GO" id="GO:0007015">
    <property type="term" value="P:actin filament organization"/>
    <property type="evidence" value="ECO:0007669"/>
    <property type="project" value="TreeGrafter"/>
</dbReference>
<dbReference type="PROSITE" id="PS50942">
    <property type="entry name" value="ENTH"/>
    <property type="match status" value="1"/>
</dbReference>
<dbReference type="STRING" id="1230905.A0A1G4JYC1"/>
<dbReference type="Gene3D" id="1.25.40.90">
    <property type="match status" value="1"/>
</dbReference>
<evidence type="ECO:0000313" key="3">
    <source>
        <dbReference type="EMBL" id="SCU96040.1"/>
    </source>
</evidence>
<dbReference type="GO" id="GO:0030276">
    <property type="term" value="F:clathrin binding"/>
    <property type="evidence" value="ECO:0007669"/>
    <property type="project" value="TreeGrafter"/>
</dbReference>